<dbReference type="eggNOG" id="COG5361">
    <property type="taxonomic scope" value="Bacteria"/>
</dbReference>
<accession>A0A059L9T8</accession>
<comment type="caution">
    <text evidence="2">The sequence shown here is derived from an EMBL/GenBank/DDBJ whole genome shotgun (WGS) entry which is preliminary data.</text>
</comment>
<dbReference type="AlphaFoldDB" id="A0A059L9T8"/>
<evidence type="ECO:0000313" key="2">
    <source>
        <dbReference type="EMBL" id="KDD70729.1"/>
    </source>
</evidence>
<organism evidence="2 3">
    <name type="scientific">Pseudomonas mandelii PD30</name>
    <dbReference type="NCBI Taxonomy" id="1419583"/>
    <lineage>
        <taxon>Bacteria</taxon>
        <taxon>Pseudomonadati</taxon>
        <taxon>Pseudomonadota</taxon>
        <taxon>Gammaproteobacteria</taxon>
        <taxon>Pseudomonadales</taxon>
        <taxon>Pseudomonadaceae</taxon>
        <taxon>Pseudomonas</taxon>
    </lineage>
</organism>
<dbReference type="PROSITE" id="PS51257">
    <property type="entry name" value="PROKAR_LIPOPROTEIN"/>
    <property type="match status" value="1"/>
</dbReference>
<gene>
    <name evidence="2" type="ORF">V466_03450</name>
</gene>
<name>A0A059L9T8_9PSED</name>
<dbReference type="SUPFAM" id="SSF160935">
    <property type="entry name" value="VPA0735-like"/>
    <property type="match status" value="1"/>
</dbReference>
<dbReference type="Proteomes" id="UP000026739">
    <property type="component" value="Unassembled WGS sequence"/>
</dbReference>
<evidence type="ECO:0000313" key="3">
    <source>
        <dbReference type="Proteomes" id="UP000026739"/>
    </source>
</evidence>
<feature type="region of interest" description="Disordered" evidence="1">
    <location>
        <begin position="144"/>
        <end position="163"/>
    </location>
</feature>
<reference evidence="2 3" key="1">
    <citation type="submission" date="2013-12" db="EMBL/GenBank/DDBJ databases">
        <authorList>
            <person name="Formusa P.A."/>
            <person name="Habash M."/>
            <person name="Lee H."/>
            <person name="Trevors J.T."/>
        </authorList>
    </citation>
    <scope>NUCLEOTIDE SEQUENCE [LARGE SCALE GENOMIC DNA]</scope>
    <source>
        <strain evidence="2 3">PD30</strain>
    </source>
</reference>
<protein>
    <submittedName>
        <fullName evidence="2">Uncharacterized protein</fullName>
    </submittedName>
</protein>
<proteinExistence type="predicted"/>
<sequence length="163" mass="17571">MHGAIRAAGFSLMTMFVSCGVGAQDPDTRIGKIAMEGELPAHESIAKLYAELDFQQATQSYLWALPLVSYAQWQAEFRDKLGARSGDLMVLNSYEDKLGVITANATTPYILGFVDLNETDRKVRLAGPAHSATAGECRCGLQRTDERTPATPDAVLSGESACL</sequence>
<dbReference type="EMBL" id="AZQQ01000061">
    <property type="protein sequence ID" value="KDD70729.1"/>
    <property type="molecule type" value="Genomic_DNA"/>
</dbReference>
<evidence type="ECO:0000256" key="1">
    <source>
        <dbReference type="SAM" id="MobiDB-lite"/>
    </source>
</evidence>